<dbReference type="EMBL" id="JAUTXT010000006">
    <property type="protein sequence ID" value="KAK3677797.1"/>
    <property type="molecule type" value="Genomic_DNA"/>
</dbReference>
<gene>
    <name evidence="4" type="ORF">LTR78_002647</name>
</gene>
<dbReference type="InterPro" id="IPR001138">
    <property type="entry name" value="Zn2Cys6_DnaBD"/>
</dbReference>
<reference evidence="4" key="1">
    <citation type="submission" date="2023-07" db="EMBL/GenBank/DDBJ databases">
        <title>Black Yeasts Isolated from many extreme environments.</title>
        <authorList>
            <person name="Coleine C."/>
            <person name="Stajich J.E."/>
            <person name="Selbmann L."/>
        </authorList>
    </citation>
    <scope>NUCLEOTIDE SEQUENCE</scope>
    <source>
        <strain evidence="4">CCFEE 5485</strain>
    </source>
</reference>
<organism evidence="4 5">
    <name type="scientific">Recurvomyces mirabilis</name>
    <dbReference type="NCBI Taxonomy" id="574656"/>
    <lineage>
        <taxon>Eukaryota</taxon>
        <taxon>Fungi</taxon>
        <taxon>Dikarya</taxon>
        <taxon>Ascomycota</taxon>
        <taxon>Pezizomycotina</taxon>
        <taxon>Dothideomycetes</taxon>
        <taxon>Dothideomycetidae</taxon>
        <taxon>Mycosphaerellales</taxon>
        <taxon>Teratosphaeriaceae</taxon>
        <taxon>Recurvomyces</taxon>
    </lineage>
</organism>
<dbReference type="GO" id="GO:0000981">
    <property type="term" value="F:DNA-binding transcription factor activity, RNA polymerase II-specific"/>
    <property type="evidence" value="ECO:0007669"/>
    <property type="project" value="InterPro"/>
</dbReference>
<keyword evidence="5" id="KW-1185">Reference proteome</keyword>
<dbReference type="GO" id="GO:0008270">
    <property type="term" value="F:zinc ion binding"/>
    <property type="evidence" value="ECO:0007669"/>
    <property type="project" value="InterPro"/>
</dbReference>
<protein>
    <recommendedName>
        <fullName evidence="3">Zn(2)-C6 fungal-type domain-containing protein</fullName>
    </recommendedName>
</protein>
<dbReference type="SMART" id="SM00066">
    <property type="entry name" value="GAL4"/>
    <property type="match status" value="1"/>
</dbReference>
<evidence type="ECO:0000256" key="1">
    <source>
        <dbReference type="ARBA" id="ARBA00023242"/>
    </source>
</evidence>
<accession>A0AAE0WTG3</accession>
<feature type="region of interest" description="Disordered" evidence="2">
    <location>
        <begin position="1"/>
        <end position="162"/>
    </location>
</feature>
<dbReference type="SUPFAM" id="SSF57701">
    <property type="entry name" value="Zn2/Cys6 DNA-binding domain"/>
    <property type="match status" value="1"/>
</dbReference>
<dbReference type="AlphaFoldDB" id="A0AAE0WTG3"/>
<evidence type="ECO:0000256" key="2">
    <source>
        <dbReference type="SAM" id="MobiDB-lite"/>
    </source>
</evidence>
<dbReference type="PROSITE" id="PS50048">
    <property type="entry name" value="ZN2_CY6_FUNGAL_2"/>
    <property type="match status" value="1"/>
</dbReference>
<evidence type="ECO:0000313" key="4">
    <source>
        <dbReference type="EMBL" id="KAK3677797.1"/>
    </source>
</evidence>
<feature type="compositionally biased region" description="Polar residues" evidence="2">
    <location>
        <begin position="414"/>
        <end position="432"/>
    </location>
</feature>
<dbReference type="Proteomes" id="UP001274830">
    <property type="component" value="Unassembled WGS sequence"/>
</dbReference>
<dbReference type="Pfam" id="PF00172">
    <property type="entry name" value="Zn_clus"/>
    <property type="match status" value="1"/>
</dbReference>
<dbReference type="PROSITE" id="PS00463">
    <property type="entry name" value="ZN2_CY6_FUNGAL_1"/>
    <property type="match status" value="1"/>
</dbReference>
<dbReference type="Gene3D" id="4.10.240.10">
    <property type="entry name" value="Zn(2)-C6 fungal-type DNA-binding domain"/>
    <property type="match status" value="1"/>
</dbReference>
<dbReference type="InterPro" id="IPR036864">
    <property type="entry name" value="Zn2-C6_fun-type_DNA-bd_sf"/>
</dbReference>
<feature type="compositionally biased region" description="Low complexity" evidence="2">
    <location>
        <begin position="1"/>
        <end position="10"/>
    </location>
</feature>
<feature type="compositionally biased region" description="Acidic residues" evidence="2">
    <location>
        <begin position="128"/>
        <end position="148"/>
    </location>
</feature>
<sequence length="729" mass="81268">MNPQQSNYSQYPPPPQQNHYGYASNPYPTQQQNAYPAYPTPQQQLAPHQVQAQQAQFIRPFQQPAASRSQQQTPQQRSGTSQYRLPNNVPQQPRVEDNVPTGPGAPPADDLEEQLRTALQRESGQAGDEAEEGSNGEEEAEAEEDEDQPIFNLPPPPEGTYPTEAELEQAVHSWSLEHGYELVRRASKKNANGKIYKRYLHCSKYGKLANTGKLTDATRVRKPRKTNRQGCPMSLAIVALEPSNSNGQWQVRHRKTHHNHGPVEAVALTGHRRRARQGGMEKAIDGLFQIGTPTTQVLQFLQRTNQDGLYTRTDVANMKLKFKKFGTCITHGKAHARSGDRPFGATIACNRCRKKKCKCDRSRPTCQQCQIDKAECVYDKETTIEPNLLNDIRATAAAGDQDTDMDISIVEQEGPSQQTPTSGSRGQTQLSRNRAAAEQILNDLRTFQSEHVKAKRLDLKSSSVEILAQSSCGSGTSYTKVPTLTLPKDWDAFSEAFVEASQKENLYDTLLGERGEPIAPVVGEDEEEVDVDDWNEYIKQQAIFNRRNGLLLGSLWSALGPSFRTRVQGFKKAADAWASLEEICSPRGSEHAYKKFSELTDTNLETCGNDLQEYIGRLETAWHAFAKIKRSQQVPHDTLGRHRVELSTSTRLQHGSSGTPGGSGADVLPEETLCFLFLRGLGDRYRRWVETLCQTSNVAGFGTGYRVGFKDLTKRAAEWEGLQSRVAEG</sequence>
<feature type="compositionally biased region" description="Low complexity" evidence="2">
    <location>
        <begin position="42"/>
        <end position="82"/>
    </location>
</feature>
<evidence type="ECO:0000313" key="5">
    <source>
        <dbReference type="Proteomes" id="UP001274830"/>
    </source>
</evidence>
<dbReference type="InterPro" id="IPR004330">
    <property type="entry name" value="FAR1_DNA_bnd_dom"/>
</dbReference>
<name>A0AAE0WTG3_9PEZI</name>
<dbReference type="CDD" id="cd00067">
    <property type="entry name" value="GAL4"/>
    <property type="match status" value="1"/>
</dbReference>
<evidence type="ECO:0000259" key="3">
    <source>
        <dbReference type="PROSITE" id="PS50048"/>
    </source>
</evidence>
<proteinExistence type="predicted"/>
<dbReference type="Pfam" id="PF03101">
    <property type="entry name" value="FAR1"/>
    <property type="match status" value="1"/>
</dbReference>
<feature type="region of interest" description="Disordered" evidence="2">
    <location>
        <begin position="412"/>
        <end position="433"/>
    </location>
</feature>
<dbReference type="PANTHER" id="PTHR47718">
    <property type="entry name" value="OS01G0519700 PROTEIN"/>
    <property type="match status" value="1"/>
</dbReference>
<comment type="caution">
    <text evidence="4">The sequence shown here is derived from an EMBL/GenBank/DDBJ whole genome shotgun (WGS) entry which is preliminary data.</text>
</comment>
<keyword evidence="1" id="KW-0539">Nucleus</keyword>
<feature type="domain" description="Zn(2)-C6 fungal-type" evidence="3">
    <location>
        <begin position="348"/>
        <end position="378"/>
    </location>
</feature>